<evidence type="ECO:0000313" key="7">
    <source>
        <dbReference type="EMBL" id="ORZ24728.1"/>
    </source>
</evidence>
<dbReference type="OrthoDB" id="1735038at2759"/>
<keyword evidence="2" id="KW-0645">Protease</keyword>
<keyword evidence="5" id="KW-0325">Glycoprotein</keyword>
<keyword evidence="8" id="KW-1185">Reference proteome</keyword>
<proteinExistence type="inferred from homology"/>
<evidence type="ECO:0000256" key="4">
    <source>
        <dbReference type="ARBA" id="ARBA00022801"/>
    </source>
</evidence>
<reference evidence="7 8" key="1">
    <citation type="submission" date="2016-07" db="EMBL/GenBank/DDBJ databases">
        <title>Pervasive Adenine N6-methylation of Active Genes in Fungi.</title>
        <authorList>
            <consortium name="DOE Joint Genome Institute"/>
            <person name="Mondo S.J."/>
            <person name="Dannebaum R.O."/>
            <person name="Kuo R.C."/>
            <person name="Labutti K."/>
            <person name="Haridas S."/>
            <person name="Kuo A."/>
            <person name="Salamov A."/>
            <person name="Ahrendt S.R."/>
            <person name="Lipzen A."/>
            <person name="Sullivan W."/>
            <person name="Andreopoulos W.B."/>
            <person name="Clum A."/>
            <person name="Lindquist E."/>
            <person name="Daum C."/>
            <person name="Ramamoorthy G.K."/>
            <person name="Gryganskyi A."/>
            <person name="Culley D."/>
            <person name="Magnuson J.K."/>
            <person name="James T.Y."/>
            <person name="O'Malley M.A."/>
            <person name="Stajich J.E."/>
            <person name="Spatafora J.W."/>
            <person name="Visel A."/>
            <person name="Grigoriev I.V."/>
        </authorList>
    </citation>
    <scope>NUCLEOTIDE SEQUENCE [LARGE SCALE GENOMIC DNA]</scope>
    <source>
        <strain evidence="7 8">NRRL 1336</strain>
    </source>
</reference>
<comment type="similarity">
    <text evidence="1">Belongs to the peptidase S28 family.</text>
</comment>
<evidence type="ECO:0000256" key="3">
    <source>
        <dbReference type="ARBA" id="ARBA00022729"/>
    </source>
</evidence>
<dbReference type="SUPFAM" id="SSF53474">
    <property type="entry name" value="alpha/beta-Hydrolases"/>
    <property type="match status" value="1"/>
</dbReference>
<dbReference type="PANTHER" id="PTHR11010:SF117">
    <property type="entry name" value="SERINE PROTEASE 16"/>
    <property type="match status" value="1"/>
</dbReference>
<organism evidence="7 8">
    <name type="scientific">Absidia repens</name>
    <dbReference type="NCBI Taxonomy" id="90262"/>
    <lineage>
        <taxon>Eukaryota</taxon>
        <taxon>Fungi</taxon>
        <taxon>Fungi incertae sedis</taxon>
        <taxon>Mucoromycota</taxon>
        <taxon>Mucoromycotina</taxon>
        <taxon>Mucoromycetes</taxon>
        <taxon>Mucorales</taxon>
        <taxon>Cunninghamellaceae</taxon>
        <taxon>Absidia</taxon>
    </lineage>
</organism>
<gene>
    <name evidence="7" type="ORF">BCR42DRAFT_403532</name>
</gene>
<dbReference type="EMBL" id="MCGE01000002">
    <property type="protein sequence ID" value="ORZ24728.1"/>
    <property type="molecule type" value="Genomic_DNA"/>
</dbReference>
<dbReference type="AlphaFoldDB" id="A0A1X2IZJ6"/>
<feature type="signal peptide" evidence="6">
    <location>
        <begin position="1"/>
        <end position="20"/>
    </location>
</feature>
<evidence type="ECO:0000256" key="5">
    <source>
        <dbReference type="ARBA" id="ARBA00023180"/>
    </source>
</evidence>
<dbReference type="PANTHER" id="PTHR11010">
    <property type="entry name" value="PROTEASE S28 PRO-X CARBOXYPEPTIDASE-RELATED"/>
    <property type="match status" value="1"/>
</dbReference>
<dbReference type="Gene3D" id="3.40.50.1820">
    <property type="entry name" value="alpha/beta hydrolase"/>
    <property type="match status" value="2"/>
</dbReference>
<accession>A0A1X2IZJ6</accession>
<dbReference type="GO" id="GO:0008239">
    <property type="term" value="F:dipeptidyl-peptidase activity"/>
    <property type="evidence" value="ECO:0007669"/>
    <property type="project" value="TreeGrafter"/>
</dbReference>
<name>A0A1X2IZJ6_9FUNG</name>
<dbReference type="Pfam" id="PF05577">
    <property type="entry name" value="Peptidase_S28"/>
    <property type="match status" value="1"/>
</dbReference>
<dbReference type="Proteomes" id="UP000193560">
    <property type="component" value="Unassembled WGS sequence"/>
</dbReference>
<evidence type="ECO:0000313" key="8">
    <source>
        <dbReference type="Proteomes" id="UP000193560"/>
    </source>
</evidence>
<feature type="chain" id="PRO_5012304300" evidence="6">
    <location>
        <begin position="21"/>
        <end position="493"/>
    </location>
</feature>
<evidence type="ECO:0000256" key="6">
    <source>
        <dbReference type="SAM" id="SignalP"/>
    </source>
</evidence>
<evidence type="ECO:0000256" key="1">
    <source>
        <dbReference type="ARBA" id="ARBA00011079"/>
    </source>
</evidence>
<protein>
    <submittedName>
        <fullName evidence="7">Peptidase S28</fullName>
    </submittedName>
</protein>
<dbReference type="InterPro" id="IPR008758">
    <property type="entry name" value="Peptidase_S28"/>
</dbReference>
<comment type="caution">
    <text evidence="7">The sequence shown here is derived from an EMBL/GenBank/DDBJ whole genome shotgun (WGS) entry which is preliminary data.</text>
</comment>
<dbReference type="GO" id="GO:0006508">
    <property type="term" value="P:proteolysis"/>
    <property type="evidence" value="ECO:0007669"/>
    <property type="project" value="UniProtKB-KW"/>
</dbReference>
<sequence length="493" mass="56068">MIFLPSLLLLICCAVNWSEARTGPLNYGGMNINRLFESEKGVQHSKTESNYTTYYIEQPLDHHDPSNKETFRQRYWVDDSHYKAGGPIIFNNAGESNAYPADGLLSRSVFALMAKEMNGLVIILEHRYYGESHPPLSEKPQWEFLSANQSLADMARFMQQKQLKGIKGDISAPKNKWIVRGGSYSGSLSAWMRLLYPDLVYAAVSSSGPVQAQYNFYQYFNPIIQYGPPRCVNALHNIVERIDQFFAGHPSDSDKSQFKNAFGVDPRTPDVDFADEVMGVALGLWQQASIKQFPFDEVCSLFTNVKDPKKQLQVYQKWVKGALAEQKDQDVGTDTNGEGTGAAQADAQDPYLNSWMWQVCSEFGYWQVSPPTSTSWYNRRVTSNLVTTGYYDDLCKQMFNRTTPPAIQTINDYYKGWDLHLNRTIWINGEWDPWRPLSVASDDAPKRENSTYELSFVIPHGVHCYDYSVGAGYKNSLAELHNVTISTLKQWLK</sequence>
<dbReference type="InterPro" id="IPR029058">
    <property type="entry name" value="AB_hydrolase_fold"/>
</dbReference>
<keyword evidence="3 6" id="KW-0732">Signal</keyword>
<dbReference type="GO" id="GO:0070008">
    <property type="term" value="F:serine-type exopeptidase activity"/>
    <property type="evidence" value="ECO:0007669"/>
    <property type="project" value="InterPro"/>
</dbReference>
<evidence type="ECO:0000256" key="2">
    <source>
        <dbReference type="ARBA" id="ARBA00022670"/>
    </source>
</evidence>
<keyword evidence="4" id="KW-0378">Hydrolase</keyword>